<sequence>MICSSSGAKLVNGPRKFIASNKIPARAIQRCRDALKRAVD</sequence>
<dbReference type="AlphaFoldDB" id="A0A0B8PCP7"/>
<organism evidence="1 2">
    <name type="scientific">Vibrio ishigakensis</name>
    <dbReference type="NCBI Taxonomy" id="1481914"/>
    <lineage>
        <taxon>Bacteria</taxon>
        <taxon>Pseudomonadati</taxon>
        <taxon>Pseudomonadota</taxon>
        <taxon>Gammaproteobacteria</taxon>
        <taxon>Vibrionales</taxon>
        <taxon>Vibrionaceae</taxon>
        <taxon>Vibrio</taxon>
    </lineage>
</organism>
<proteinExistence type="predicted"/>
<comment type="caution">
    <text evidence="1">The sequence shown here is derived from an EMBL/GenBank/DDBJ whole genome shotgun (WGS) entry which is preliminary data.</text>
</comment>
<protein>
    <submittedName>
        <fullName evidence="1">Uncharacterized protein</fullName>
    </submittedName>
</protein>
<reference evidence="1 2" key="1">
    <citation type="submission" date="2015-01" db="EMBL/GenBank/DDBJ databases">
        <title>Vibrio sp. C5 JCM 19232 whole genome shotgun sequence.</title>
        <authorList>
            <person name="Sawabe T."/>
            <person name="Meirelles P."/>
            <person name="Feng G."/>
            <person name="Sayaka M."/>
            <person name="Hattori M."/>
            <person name="Ohkuma M."/>
        </authorList>
    </citation>
    <scope>NUCLEOTIDE SEQUENCE [LARGE SCALE GENOMIC DNA]</scope>
    <source>
        <strain evidence="1 2">JCM19232</strain>
    </source>
</reference>
<reference evidence="1 2" key="2">
    <citation type="submission" date="2015-01" db="EMBL/GenBank/DDBJ databases">
        <authorList>
            <consortium name="NBRP consortium"/>
            <person name="Sawabe T."/>
            <person name="Meirelles P."/>
            <person name="Feng G."/>
            <person name="Sayaka M."/>
            <person name="Hattori M."/>
            <person name="Ohkuma M."/>
        </authorList>
    </citation>
    <scope>NUCLEOTIDE SEQUENCE [LARGE SCALE GENOMIC DNA]</scope>
    <source>
        <strain evidence="1 2">JCM19232</strain>
    </source>
</reference>
<gene>
    <name evidence="1" type="ORF">JCM19232_4327</name>
</gene>
<accession>A0A0B8PCP7</accession>
<dbReference type="Proteomes" id="UP000031670">
    <property type="component" value="Unassembled WGS sequence"/>
</dbReference>
<evidence type="ECO:0000313" key="1">
    <source>
        <dbReference type="EMBL" id="GAM64635.1"/>
    </source>
</evidence>
<dbReference type="EMBL" id="BBSA01000014">
    <property type="protein sequence ID" value="GAM64635.1"/>
    <property type="molecule type" value="Genomic_DNA"/>
</dbReference>
<evidence type="ECO:0000313" key="2">
    <source>
        <dbReference type="Proteomes" id="UP000031670"/>
    </source>
</evidence>
<name>A0A0B8PCP7_9VIBR</name>